<accession>A0A915KXI2</accession>
<evidence type="ECO:0000313" key="2">
    <source>
        <dbReference type="WBParaSite" id="nRc.2.0.1.t43662-RA"/>
    </source>
</evidence>
<keyword evidence="1" id="KW-1185">Reference proteome</keyword>
<sequence length="92" mass="10534">MKDATKLDKSSSISPALSLFMILDILEVAQVTPKYKTCTMACSNLQLGTRKEVKLSLNYYHQTFYSIWSSIEIEQVTLLTQCYDQQFTELTP</sequence>
<reference evidence="2" key="1">
    <citation type="submission" date="2022-11" db="UniProtKB">
        <authorList>
            <consortium name="WormBaseParasite"/>
        </authorList>
    </citation>
    <scope>IDENTIFICATION</scope>
</reference>
<name>A0A915KXI2_ROMCU</name>
<dbReference type="WBParaSite" id="nRc.2.0.1.t43662-RA">
    <property type="protein sequence ID" value="nRc.2.0.1.t43662-RA"/>
    <property type="gene ID" value="nRc.2.0.1.g43662"/>
</dbReference>
<organism evidence="1 2">
    <name type="scientific">Romanomermis culicivorax</name>
    <name type="common">Nematode worm</name>
    <dbReference type="NCBI Taxonomy" id="13658"/>
    <lineage>
        <taxon>Eukaryota</taxon>
        <taxon>Metazoa</taxon>
        <taxon>Ecdysozoa</taxon>
        <taxon>Nematoda</taxon>
        <taxon>Enoplea</taxon>
        <taxon>Dorylaimia</taxon>
        <taxon>Mermithida</taxon>
        <taxon>Mermithoidea</taxon>
        <taxon>Mermithidae</taxon>
        <taxon>Romanomermis</taxon>
    </lineage>
</organism>
<dbReference type="AlphaFoldDB" id="A0A915KXI2"/>
<dbReference type="Proteomes" id="UP000887565">
    <property type="component" value="Unplaced"/>
</dbReference>
<protein>
    <submittedName>
        <fullName evidence="2">Uncharacterized protein</fullName>
    </submittedName>
</protein>
<evidence type="ECO:0000313" key="1">
    <source>
        <dbReference type="Proteomes" id="UP000887565"/>
    </source>
</evidence>
<proteinExistence type="predicted"/>